<proteinExistence type="predicted"/>
<name>A0ABW2Y331_9BIFI</name>
<comment type="caution">
    <text evidence="2">The sequence shown here is derived from an EMBL/GenBank/DDBJ whole genome shotgun (WGS) entry which is preliminary data.</text>
</comment>
<feature type="transmembrane region" description="Helical" evidence="1">
    <location>
        <begin position="47"/>
        <end position="65"/>
    </location>
</feature>
<feature type="transmembrane region" description="Helical" evidence="1">
    <location>
        <begin position="6"/>
        <end position="26"/>
    </location>
</feature>
<evidence type="ECO:0000256" key="1">
    <source>
        <dbReference type="SAM" id="Phobius"/>
    </source>
</evidence>
<evidence type="ECO:0000313" key="2">
    <source>
        <dbReference type="EMBL" id="MFD0704146.1"/>
    </source>
</evidence>
<dbReference type="Proteomes" id="UP001597036">
    <property type="component" value="Unassembled WGS sequence"/>
</dbReference>
<reference evidence="3" key="1">
    <citation type="journal article" date="2019" name="Int. J. Syst. Evol. Microbiol.">
        <title>The Global Catalogue of Microorganisms (GCM) 10K type strain sequencing project: providing services to taxonomists for standard genome sequencing and annotation.</title>
        <authorList>
            <consortium name="The Broad Institute Genomics Platform"/>
            <consortium name="The Broad Institute Genome Sequencing Center for Infectious Disease"/>
            <person name="Wu L."/>
            <person name="Ma J."/>
        </authorList>
    </citation>
    <scope>NUCLEOTIDE SEQUENCE [LARGE SCALE GENOMIC DNA]</scope>
    <source>
        <strain evidence="3">CCM 8604</strain>
    </source>
</reference>
<protein>
    <submittedName>
        <fullName evidence="2">Uncharacterized protein</fullName>
    </submittedName>
</protein>
<keyword evidence="1" id="KW-1133">Transmembrane helix</keyword>
<sequence length="73" mass="8264">MYSQSYVFLGYVVAVIVLAIGIFSFLKDVILVQKLSKRQDVAPDFEWFMAGILMIEMFVVVAALGRTADDEKR</sequence>
<keyword evidence="1" id="KW-0472">Membrane</keyword>
<dbReference type="EMBL" id="JBHTHQ010000001">
    <property type="protein sequence ID" value="MFD0704146.1"/>
    <property type="molecule type" value="Genomic_DNA"/>
</dbReference>
<accession>A0ABW2Y331</accession>
<keyword evidence="1" id="KW-0812">Transmembrane</keyword>
<evidence type="ECO:0000313" key="3">
    <source>
        <dbReference type="Proteomes" id="UP001597036"/>
    </source>
</evidence>
<keyword evidence="3" id="KW-1185">Reference proteome</keyword>
<dbReference type="RefSeq" id="WP_377937413.1">
    <property type="nucleotide sequence ID" value="NZ_JBHTHQ010000001.1"/>
</dbReference>
<organism evidence="2 3">
    <name type="scientific">Alloscardovia venturai</name>
    <dbReference type="NCBI Taxonomy" id="1769421"/>
    <lineage>
        <taxon>Bacteria</taxon>
        <taxon>Bacillati</taxon>
        <taxon>Actinomycetota</taxon>
        <taxon>Actinomycetes</taxon>
        <taxon>Bifidobacteriales</taxon>
        <taxon>Bifidobacteriaceae</taxon>
        <taxon>Alloscardovia</taxon>
    </lineage>
</organism>
<gene>
    <name evidence="2" type="ORF">ACFQY8_00030</name>
</gene>